<dbReference type="InterPro" id="IPR021847">
    <property type="entry name" value="DUF3443"/>
</dbReference>
<dbReference type="Pfam" id="PF11925">
    <property type="entry name" value="DUF3443"/>
    <property type="match status" value="1"/>
</dbReference>
<organism evidence="1 2">
    <name type="scientific">Ramlibacter henchirensis</name>
    <dbReference type="NCBI Taxonomy" id="204072"/>
    <lineage>
        <taxon>Bacteria</taxon>
        <taxon>Pseudomonadati</taxon>
        <taxon>Pseudomonadota</taxon>
        <taxon>Betaproteobacteria</taxon>
        <taxon>Burkholderiales</taxon>
        <taxon>Comamonadaceae</taxon>
        <taxon>Ramlibacter</taxon>
    </lineage>
</organism>
<reference evidence="1 2" key="1">
    <citation type="submission" date="2019-03" db="EMBL/GenBank/DDBJ databases">
        <title>Ramlibacter henchirensis DSM 14656, whole genome shotgun sequence.</title>
        <authorList>
            <person name="Zhang X."/>
            <person name="Feng G."/>
            <person name="Zhu H."/>
        </authorList>
    </citation>
    <scope>NUCLEOTIDE SEQUENCE [LARGE SCALE GENOMIC DNA]</scope>
    <source>
        <strain evidence="1 2">DSM 14656</strain>
    </source>
</reference>
<keyword evidence="2" id="KW-1185">Reference proteome</keyword>
<protein>
    <submittedName>
        <fullName evidence="1">DUF3443 family protein</fullName>
    </submittedName>
</protein>
<sequence>MRTLQVGLNWIGLPRQVTESRLRPHIVPRLSCWHTASALQPVIAEAPALTRATHGGTPAQKNECDAASTRCGRRPMACTRSAISPRKRAPRARPLEFRRALAIVVLAVQVACGGGGAQDGTATVQPRLASDTRPPIAVGLAPASNVLPIHLDHGPRGEAFNVPFVSVTICVPGTHECQTIDHVVLDTGSSGLRIAASALRKGLALPPVTITGDAAGADVPVGQCMQFASGHTWGSVRRANVQLGGQQGEALAIQVFDDFTGPYATAPAACSSSVALSRVLDANGILGVGLRRHDCGGSCEGETPLPIYFGCVEGGCTATALARSAQVANPVAALAAHNNGVSIQMPEVPLGGARSITGVLVLGIATATNNQLGAARVFAPDDAGFLRATYKGATYLSFLDTGTNSVRFPDPELPECGSLYCPDQPTPLSISVTAAEGQPQTIDFTLESPASLRVGTVGARIGGGGPATPHVNFGLPFFFGRTVHVAIAGAPTQAGEGPYWAF</sequence>
<accession>A0A4Z0BYS9</accession>
<dbReference type="Proteomes" id="UP000298180">
    <property type="component" value="Unassembled WGS sequence"/>
</dbReference>
<evidence type="ECO:0000313" key="1">
    <source>
        <dbReference type="EMBL" id="TFZ03099.1"/>
    </source>
</evidence>
<dbReference type="EMBL" id="SMLM01000002">
    <property type="protein sequence ID" value="TFZ03099.1"/>
    <property type="molecule type" value="Genomic_DNA"/>
</dbReference>
<comment type="caution">
    <text evidence="1">The sequence shown here is derived from an EMBL/GenBank/DDBJ whole genome shotgun (WGS) entry which is preliminary data.</text>
</comment>
<dbReference type="OrthoDB" id="5289858at2"/>
<name>A0A4Z0BYS9_9BURK</name>
<gene>
    <name evidence="1" type="ORF">EZ313_17965</name>
</gene>
<evidence type="ECO:0000313" key="2">
    <source>
        <dbReference type="Proteomes" id="UP000298180"/>
    </source>
</evidence>
<dbReference type="AlphaFoldDB" id="A0A4Z0BYS9"/>
<proteinExistence type="predicted"/>